<feature type="transmembrane region" description="Helical" evidence="1">
    <location>
        <begin position="53"/>
        <end position="73"/>
    </location>
</feature>
<evidence type="ECO:0000256" key="1">
    <source>
        <dbReference type="SAM" id="Phobius"/>
    </source>
</evidence>
<feature type="transmembrane region" description="Helical" evidence="1">
    <location>
        <begin position="196"/>
        <end position="214"/>
    </location>
</feature>
<dbReference type="Proteomes" id="UP001292084">
    <property type="component" value="Unassembled WGS sequence"/>
</dbReference>
<accession>A0ABU5KNF8</accession>
<reference evidence="2 3" key="1">
    <citation type="submission" date="2023-12" db="EMBL/GenBank/DDBJ databases">
        <title>Jeotgalibacillus haloalkaliphilus sp. nov., a novel salt-tolerant bacteria, isolated from the estuary of the Fenhe River into the Yellow River.</title>
        <authorList>
            <person name="Li Y."/>
        </authorList>
    </citation>
    <scope>NUCLEOTIDE SEQUENCE [LARGE SCALE GENOMIC DNA]</scope>
    <source>
        <strain evidence="2 3">HH7-29</strain>
    </source>
</reference>
<organism evidence="2 3">
    <name type="scientific">Jeotgalibacillus haloalkalitolerans</name>
    <dbReference type="NCBI Taxonomy" id="3104292"/>
    <lineage>
        <taxon>Bacteria</taxon>
        <taxon>Bacillati</taxon>
        <taxon>Bacillota</taxon>
        <taxon>Bacilli</taxon>
        <taxon>Bacillales</taxon>
        <taxon>Caryophanaceae</taxon>
        <taxon>Jeotgalibacillus</taxon>
    </lineage>
</organism>
<feature type="transmembrane region" description="Helical" evidence="1">
    <location>
        <begin position="159"/>
        <end position="184"/>
    </location>
</feature>
<name>A0ABU5KNF8_9BACL</name>
<feature type="transmembrane region" description="Helical" evidence="1">
    <location>
        <begin position="27"/>
        <end position="47"/>
    </location>
</feature>
<evidence type="ECO:0000313" key="2">
    <source>
        <dbReference type="EMBL" id="MDZ5712705.1"/>
    </source>
</evidence>
<gene>
    <name evidence="2" type="ORF">UFB30_10750</name>
</gene>
<protein>
    <submittedName>
        <fullName evidence="2">VC0807 family protein</fullName>
    </submittedName>
</protein>
<dbReference type="RefSeq" id="WP_322421684.1">
    <property type="nucleotide sequence ID" value="NZ_JAXQNN010000003.1"/>
</dbReference>
<keyword evidence="1" id="KW-0472">Membrane</keyword>
<sequence>MLPKTTQQQAVYQRNIYLEGLKLKNNIVLWDLICYAIFPLVIWHGTREYIGDYYAMLISTVPGFIYSIIRFVILKKVNFLGIYLMATLAIGTLIDVLAGSAMQMLWNSVFYSYALSLLLLFSIAINRPLYLLFAVDVMELRGRDREILKQEFYQKKVLFIFKLITFGFAFQGILLASIKVWLIMNYGVEAFDKGLVLRQVLSWTISAVLIYGFVHIGKLLNYKSDAELERESRQA</sequence>
<dbReference type="EMBL" id="JAXQNN010000003">
    <property type="protein sequence ID" value="MDZ5712705.1"/>
    <property type="molecule type" value="Genomic_DNA"/>
</dbReference>
<keyword evidence="1" id="KW-1133">Transmembrane helix</keyword>
<comment type="caution">
    <text evidence="2">The sequence shown here is derived from an EMBL/GenBank/DDBJ whole genome shotgun (WGS) entry which is preliminary data.</text>
</comment>
<feature type="transmembrane region" description="Helical" evidence="1">
    <location>
        <begin position="80"/>
        <end position="98"/>
    </location>
</feature>
<keyword evidence="3" id="KW-1185">Reference proteome</keyword>
<evidence type="ECO:0000313" key="3">
    <source>
        <dbReference type="Proteomes" id="UP001292084"/>
    </source>
</evidence>
<feature type="transmembrane region" description="Helical" evidence="1">
    <location>
        <begin position="110"/>
        <end position="138"/>
    </location>
</feature>
<dbReference type="NCBIfam" id="NF041646">
    <property type="entry name" value="VC0807_fam"/>
    <property type="match status" value="1"/>
</dbReference>
<keyword evidence="1" id="KW-0812">Transmembrane</keyword>
<proteinExistence type="predicted"/>